<evidence type="ECO:0000256" key="1">
    <source>
        <dbReference type="SAM" id="MobiDB-lite"/>
    </source>
</evidence>
<dbReference type="AlphaFoldDB" id="A0A835AAR3"/>
<sequence length="261" mass="29042">MKSHLGLDATVKPETVPEETVLAVAEVLRRSPVLRVSEDGKKIGRASELLKPDEIIEQVDSRTVAVSPLPYNVKLEDIQSFFAQYAKVNSVRLPRHIASKRTSVESKREEYEKVHPVKDSQDEGYPKGLIVAFKLKIIAYPVVQNNEDKGNDSVAKLDTSNSMENPSSETSEERIPGNTDSKGEEAPDNMAKEKEVREATESEKCTSDALVESENQGNSGSLGRDVKNAISREDIKEVLKKFGTVRVIIIQTTFRILLMFL</sequence>
<feature type="compositionally biased region" description="Polar residues" evidence="1">
    <location>
        <begin position="158"/>
        <end position="169"/>
    </location>
</feature>
<proteinExistence type="predicted"/>
<dbReference type="SUPFAM" id="SSF54928">
    <property type="entry name" value="RNA-binding domain, RBD"/>
    <property type="match status" value="1"/>
</dbReference>
<reference evidence="2" key="1">
    <citation type="submission" date="2020-07" db="EMBL/GenBank/DDBJ databases">
        <title>Genome sequence and genetic diversity analysis of an under-domesticated orphan crop, white fonio (Digitaria exilis).</title>
        <authorList>
            <person name="Bennetzen J.L."/>
            <person name="Chen S."/>
            <person name="Ma X."/>
            <person name="Wang X."/>
            <person name="Yssel A.E.J."/>
            <person name="Chaluvadi S.R."/>
            <person name="Johnson M."/>
            <person name="Gangashetty P."/>
            <person name="Hamidou F."/>
            <person name="Sanogo M.D."/>
            <person name="Zwaenepoel A."/>
            <person name="Wallace J."/>
            <person name="Van De Peer Y."/>
            <person name="Van Deynze A."/>
        </authorList>
    </citation>
    <scope>NUCLEOTIDE SEQUENCE</scope>
    <source>
        <tissue evidence="2">Leaves</tissue>
    </source>
</reference>
<dbReference type="OrthoDB" id="439993at2759"/>
<name>A0A835AAR3_9POAL</name>
<dbReference type="EMBL" id="JACEFO010002627">
    <property type="protein sequence ID" value="KAF8653360.1"/>
    <property type="molecule type" value="Genomic_DNA"/>
</dbReference>
<dbReference type="InterPro" id="IPR012677">
    <property type="entry name" value="Nucleotide-bd_a/b_plait_sf"/>
</dbReference>
<feature type="region of interest" description="Disordered" evidence="1">
    <location>
        <begin position="148"/>
        <end position="224"/>
    </location>
</feature>
<protein>
    <submittedName>
        <fullName evidence="2">Uncharacterized protein</fullName>
    </submittedName>
</protein>
<evidence type="ECO:0000313" key="3">
    <source>
        <dbReference type="Proteomes" id="UP000636709"/>
    </source>
</evidence>
<evidence type="ECO:0000313" key="2">
    <source>
        <dbReference type="EMBL" id="KAF8653360.1"/>
    </source>
</evidence>
<comment type="caution">
    <text evidence="2">The sequence shown here is derived from an EMBL/GenBank/DDBJ whole genome shotgun (WGS) entry which is preliminary data.</text>
</comment>
<accession>A0A835AAR3</accession>
<dbReference type="Proteomes" id="UP000636709">
    <property type="component" value="Unassembled WGS sequence"/>
</dbReference>
<dbReference type="Gene3D" id="3.30.70.330">
    <property type="match status" value="1"/>
</dbReference>
<dbReference type="GO" id="GO:0003676">
    <property type="term" value="F:nucleic acid binding"/>
    <property type="evidence" value="ECO:0007669"/>
    <property type="project" value="InterPro"/>
</dbReference>
<keyword evidence="3" id="KW-1185">Reference proteome</keyword>
<organism evidence="2 3">
    <name type="scientific">Digitaria exilis</name>
    <dbReference type="NCBI Taxonomy" id="1010633"/>
    <lineage>
        <taxon>Eukaryota</taxon>
        <taxon>Viridiplantae</taxon>
        <taxon>Streptophyta</taxon>
        <taxon>Embryophyta</taxon>
        <taxon>Tracheophyta</taxon>
        <taxon>Spermatophyta</taxon>
        <taxon>Magnoliopsida</taxon>
        <taxon>Liliopsida</taxon>
        <taxon>Poales</taxon>
        <taxon>Poaceae</taxon>
        <taxon>PACMAD clade</taxon>
        <taxon>Panicoideae</taxon>
        <taxon>Panicodae</taxon>
        <taxon>Paniceae</taxon>
        <taxon>Anthephorinae</taxon>
        <taxon>Digitaria</taxon>
    </lineage>
</organism>
<dbReference type="InterPro" id="IPR035979">
    <property type="entry name" value="RBD_domain_sf"/>
</dbReference>
<feature type="compositionally biased region" description="Basic and acidic residues" evidence="1">
    <location>
        <begin position="171"/>
        <end position="206"/>
    </location>
</feature>
<gene>
    <name evidence="2" type="ORF">HU200_062286</name>
</gene>